<dbReference type="AlphaFoldDB" id="A0AAC9IYY2"/>
<proteinExistence type="predicted"/>
<reference evidence="2 3" key="1">
    <citation type="submission" date="2016-11" db="EMBL/GenBank/DDBJ databases">
        <title>Complete genome sequencing of Virgibacillus halodenitrificans PDB-F2.</title>
        <authorList>
            <person name="Sun Z."/>
            <person name="Zhou Y."/>
            <person name="Li H."/>
        </authorList>
    </citation>
    <scope>NUCLEOTIDE SEQUENCE [LARGE SCALE GENOMIC DNA]</scope>
    <source>
        <strain evidence="2 3">PDB-F2</strain>
    </source>
</reference>
<gene>
    <name evidence="2" type="ORF">BME96_05925</name>
</gene>
<dbReference type="RefSeq" id="WP_019377239.1">
    <property type="nucleotide sequence ID" value="NZ_CP017962.1"/>
</dbReference>
<keyword evidence="1" id="KW-0472">Membrane</keyword>
<dbReference type="KEGG" id="vhl:BME96_05925"/>
<keyword evidence="1" id="KW-0812">Transmembrane</keyword>
<dbReference type="EMBL" id="CP017962">
    <property type="protein sequence ID" value="APC47734.1"/>
    <property type="molecule type" value="Genomic_DNA"/>
</dbReference>
<evidence type="ECO:0000313" key="3">
    <source>
        <dbReference type="Proteomes" id="UP000182945"/>
    </source>
</evidence>
<feature type="transmembrane region" description="Helical" evidence="1">
    <location>
        <begin position="38"/>
        <end position="61"/>
    </location>
</feature>
<protein>
    <recommendedName>
        <fullName evidence="4">Amino acid transporter</fullName>
    </recommendedName>
</protein>
<accession>A0AAC9IYY2</accession>
<keyword evidence="1" id="KW-1133">Transmembrane helix</keyword>
<name>A0AAC9IYY2_VIRHA</name>
<sequence length="62" mass="6852">MPENEEQNKPFNDAMEHQQNVEGAPIPNTGELPLPIKVIGYFLIGGIILILVFGLVGNFLFN</sequence>
<evidence type="ECO:0000256" key="1">
    <source>
        <dbReference type="SAM" id="Phobius"/>
    </source>
</evidence>
<dbReference type="GeneID" id="71513921"/>
<dbReference type="Proteomes" id="UP000182945">
    <property type="component" value="Chromosome"/>
</dbReference>
<organism evidence="2 3">
    <name type="scientific">Virgibacillus halodenitrificans</name>
    <name type="common">Bacillus halodenitrificans</name>
    <dbReference type="NCBI Taxonomy" id="1482"/>
    <lineage>
        <taxon>Bacteria</taxon>
        <taxon>Bacillati</taxon>
        <taxon>Bacillota</taxon>
        <taxon>Bacilli</taxon>
        <taxon>Bacillales</taxon>
        <taxon>Bacillaceae</taxon>
        <taxon>Virgibacillus</taxon>
    </lineage>
</organism>
<evidence type="ECO:0000313" key="2">
    <source>
        <dbReference type="EMBL" id="APC47734.1"/>
    </source>
</evidence>
<evidence type="ECO:0008006" key="4">
    <source>
        <dbReference type="Google" id="ProtNLM"/>
    </source>
</evidence>